<accession>A0AAD7ETL8</accession>
<dbReference type="EMBL" id="JARIHO010000013">
    <property type="protein sequence ID" value="KAJ7351228.1"/>
    <property type="molecule type" value="Genomic_DNA"/>
</dbReference>
<feature type="region of interest" description="Disordered" evidence="1">
    <location>
        <begin position="1"/>
        <end position="77"/>
    </location>
</feature>
<protein>
    <submittedName>
        <fullName evidence="2">Uncharacterized protein</fullName>
    </submittedName>
</protein>
<sequence length="469" mass="50688">MSLTPAQRRPAESTANPIPSNPILHQRPPSLPAPLQPNRAPPQQQFAQSSETFNHPQSLQLQRPREAPSYESFAQAPLQPQRLPNEVLLSVIYVDPGNNKEGWKIEKMYSDVLALDQRMHNNSRCGSLDSRVFDDPSAPAQHVSTSPARSVYKITAAVQSIAPRLGEVVCIHPPVQTFSALRICPSLPPPPRGINKLWQAAAALDLRDNLFPIPHPPNVFWVVLEKVIEGCRGSRSVGIVCTSIDISTVTTPDKGRRVFGSVGVGCTSATYPPVLHQTKIFKTPFSRLWGRIDPQVSNCVGVVCTGVDIPPSTPPDKTLGRPRASCAVVQAVASLNASASSAPVSTYPSILLQIKECSARMHSSCLCGRLGRLVTARVGVVCTGVDILTPQYSSGQKTPFSCLYGRRGLRLPERVGVVCDSVDLYTVTARDKRRRTTACAAGQALVFPNALASSALLFAVSTYTLLPSR</sequence>
<comment type="caution">
    <text evidence="2">The sequence shown here is derived from an EMBL/GenBank/DDBJ whole genome shotgun (WGS) entry which is preliminary data.</text>
</comment>
<reference evidence="2" key="1">
    <citation type="submission" date="2023-03" db="EMBL/GenBank/DDBJ databases">
        <title>Massive genome expansion in bonnet fungi (Mycena s.s.) driven by repeated elements and novel gene families across ecological guilds.</title>
        <authorList>
            <consortium name="Lawrence Berkeley National Laboratory"/>
            <person name="Harder C.B."/>
            <person name="Miyauchi S."/>
            <person name="Viragh M."/>
            <person name="Kuo A."/>
            <person name="Thoen E."/>
            <person name="Andreopoulos B."/>
            <person name="Lu D."/>
            <person name="Skrede I."/>
            <person name="Drula E."/>
            <person name="Henrissat B."/>
            <person name="Morin E."/>
            <person name="Kohler A."/>
            <person name="Barry K."/>
            <person name="LaButti K."/>
            <person name="Morin E."/>
            <person name="Salamov A."/>
            <person name="Lipzen A."/>
            <person name="Mereny Z."/>
            <person name="Hegedus B."/>
            <person name="Baldrian P."/>
            <person name="Stursova M."/>
            <person name="Weitz H."/>
            <person name="Taylor A."/>
            <person name="Grigoriev I.V."/>
            <person name="Nagy L.G."/>
            <person name="Martin F."/>
            <person name="Kauserud H."/>
        </authorList>
    </citation>
    <scope>NUCLEOTIDE SEQUENCE</scope>
    <source>
        <strain evidence="2">CBHHK002</strain>
    </source>
</reference>
<dbReference type="AlphaFoldDB" id="A0AAD7ETL8"/>
<evidence type="ECO:0000256" key="1">
    <source>
        <dbReference type="SAM" id="MobiDB-lite"/>
    </source>
</evidence>
<name>A0AAD7ETL8_9AGAR</name>
<keyword evidence="3" id="KW-1185">Reference proteome</keyword>
<dbReference type="Proteomes" id="UP001218218">
    <property type="component" value="Unassembled WGS sequence"/>
</dbReference>
<organism evidence="2 3">
    <name type="scientific">Mycena albidolilacea</name>
    <dbReference type="NCBI Taxonomy" id="1033008"/>
    <lineage>
        <taxon>Eukaryota</taxon>
        <taxon>Fungi</taxon>
        <taxon>Dikarya</taxon>
        <taxon>Basidiomycota</taxon>
        <taxon>Agaricomycotina</taxon>
        <taxon>Agaricomycetes</taxon>
        <taxon>Agaricomycetidae</taxon>
        <taxon>Agaricales</taxon>
        <taxon>Marasmiineae</taxon>
        <taxon>Mycenaceae</taxon>
        <taxon>Mycena</taxon>
    </lineage>
</organism>
<evidence type="ECO:0000313" key="2">
    <source>
        <dbReference type="EMBL" id="KAJ7351228.1"/>
    </source>
</evidence>
<proteinExistence type="predicted"/>
<feature type="compositionally biased region" description="Polar residues" evidence="1">
    <location>
        <begin position="41"/>
        <end position="61"/>
    </location>
</feature>
<evidence type="ECO:0000313" key="3">
    <source>
        <dbReference type="Proteomes" id="UP001218218"/>
    </source>
</evidence>
<gene>
    <name evidence="2" type="ORF">DFH08DRAFT_957560</name>
</gene>